<feature type="active site" description="Amidino-cysteine intermediate" evidence="2">
    <location>
        <position position="357"/>
    </location>
</feature>
<dbReference type="GO" id="GO:0047632">
    <property type="term" value="F:agmatine deiminase activity"/>
    <property type="evidence" value="ECO:0007669"/>
    <property type="project" value="UniProtKB-UniRule"/>
</dbReference>
<dbReference type="RefSeq" id="WP_012862866.1">
    <property type="nucleotide sequence ID" value="NC_013517.1"/>
</dbReference>
<dbReference type="GO" id="GO:0004668">
    <property type="term" value="F:protein-arginine deiminase activity"/>
    <property type="evidence" value="ECO:0007669"/>
    <property type="project" value="InterPro"/>
</dbReference>
<dbReference type="NCBIfam" id="TIGR03380">
    <property type="entry name" value="agmatine_aguA"/>
    <property type="match status" value="1"/>
</dbReference>
<dbReference type="Pfam" id="PF04371">
    <property type="entry name" value="PAD_porph"/>
    <property type="match status" value="1"/>
</dbReference>
<proteinExistence type="inferred from homology"/>
<dbReference type="InterPro" id="IPR007466">
    <property type="entry name" value="Peptidyl-Arg-deiminase_porph"/>
</dbReference>
<dbReference type="PANTHER" id="PTHR31377">
    <property type="entry name" value="AGMATINE DEIMINASE-RELATED"/>
    <property type="match status" value="1"/>
</dbReference>
<dbReference type="Proteomes" id="UP000000845">
    <property type="component" value="Chromosome"/>
</dbReference>
<protein>
    <recommendedName>
        <fullName evidence="2">Putative agmatine deiminase</fullName>
        <ecNumber evidence="2">3.5.3.12</ecNumber>
    </recommendedName>
    <alternativeName>
        <fullName evidence="2">Agmatine iminohydrolase</fullName>
    </alternativeName>
</protein>
<evidence type="ECO:0000256" key="2">
    <source>
        <dbReference type="HAMAP-Rule" id="MF_01841"/>
    </source>
</evidence>
<dbReference type="EMBL" id="CP001739">
    <property type="protein sequence ID" value="ACZ10284.1"/>
    <property type="molecule type" value="Genomic_DNA"/>
</dbReference>
<dbReference type="EC" id="3.5.3.12" evidence="2"/>
<dbReference type="HAMAP" id="MF_01841">
    <property type="entry name" value="Agmatine_deimin"/>
    <property type="match status" value="1"/>
</dbReference>
<dbReference type="GO" id="GO:0009446">
    <property type="term" value="P:putrescine biosynthetic process"/>
    <property type="evidence" value="ECO:0007669"/>
    <property type="project" value="InterPro"/>
</dbReference>
<gene>
    <name evidence="2" type="primary">aguA</name>
    <name evidence="3" type="ordered locus">Sterm_3445</name>
</gene>
<comment type="similarity">
    <text evidence="2">Belongs to the agmatine deiminase family.</text>
</comment>
<dbReference type="InterPro" id="IPR017754">
    <property type="entry name" value="Agmatine_deiminase"/>
</dbReference>
<comment type="catalytic activity">
    <reaction evidence="2">
        <text>agmatine + H2O = N-carbamoylputrescine + NH4(+)</text>
        <dbReference type="Rhea" id="RHEA:18037"/>
        <dbReference type="ChEBI" id="CHEBI:15377"/>
        <dbReference type="ChEBI" id="CHEBI:28938"/>
        <dbReference type="ChEBI" id="CHEBI:58145"/>
        <dbReference type="ChEBI" id="CHEBI:58318"/>
        <dbReference type="EC" id="3.5.3.12"/>
    </reaction>
</comment>
<reference evidence="3 4" key="2">
    <citation type="journal article" date="2010" name="Stand. Genomic Sci.">
        <title>Complete genome sequence of Sebaldella termitidis type strain (NCTC 11300).</title>
        <authorList>
            <person name="Harmon-Smith M."/>
            <person name="Celia L."/>
            <person name="Chertkov O."/>
            <person name="Lapidus A."/>
            <person name="Copeland A."/>
            <person name="Glavina Del Rio T."/>
            <person name="Nolan M."/>
            <person name="Lucas S."/>
            <person name="Tice H."/>
            <person name="Cheng J.F."/>
            <person name="Han C."/>
            <person name="Detter J.C."/>
            <person name="Bruce D."/>
            <person name="Goodwin L."/>
            <person name="Pitluck S."/>
            <person name="Pati A."/>
            <person name="Liolios K."/>
            <person name="Ivanova N."/>
            <person name="Mavromatis K."/>
            <person name="Mikhailova N."/>
            <person name="Chen A."/>
            <person name="Palaniappan K."/>
            <person name="Land M."/>
            <person name="Hauser L."/>
            <person name="Chang Y.J."/>
            <person name="Jeffries C.D."/>
            <person name="Brettin T."/>
            <person name="Goker M."/>
            <person name="Beck B."/>
            <person name="Bristow J."/>
            <person name="Eisen J.A."/>
            <person name="Markowitz V."/>
            <person name="Hugenholtz P."/>
            <person name="Kyrpides N.C."/>
            <person name="Klenk H.P."/>
            <person name="Chen F."/>
        </authorList>
    </citation>
    <scope>NUCLEOTIDE SEQUENCE [LARGE SCALE GENOMIC DNA]</scope>
    <source>
        <strain evidence="4">ATCC 33386 / NCTC 11300</strain>
    </source>
</reference>
<dbReference type="NCBIfam" id="NF010070">
    <property type="entry name" value="PRK13551.1"/>
    <property type="match status" value="1"/>
</dbReference>
<dbReference type="SUPFAM" id="SSF55909">
    <property type="entry name" value="Pentein"/>
    <property type="match status" value="1"/>
</dbReference>
<dbReference type="Gene3D" id="3.75.10.10">
    <property type="entry name" value="L-arginine/glycine Amidinotransferase, Chain A"/>
    <property type="match status" value="1"/>
</dbReference>
<evidence type="ECO:0000313" key="3">
    <source>
        <dbReference type="EMBL" id="ACZ10284.1"/>
    </source>
</evidence>
<dbReference type="STRING" id="526218.Sterm_3445"/>
<sequence>MAKRIEGSTPRQDGFRMPGEFEEQKCVFMIWPERPDNWRNGGKPAQKSFADVAIAISEFEPVTVLVSNAQYKNCRNILPKNIRVVEASNDDAWVRDCGPTFVINDKGDIRGCDWEFNAWGGLVDGLYFPWANDDQIAQKVCEIEGVDSYRTDGFVLEGGSIHADGEGTLLTTEMCLLSEGRNPHMTKEEIEQKLGDYLSIDKVIWIKDGIDPEETNGHIDDVACFVKPGEVACIWTDDPENPFYKQSQDAYKTLTEATDAKGRKLKVHKLCLTKKPILLQGAEAIDSVEGTLPREDGDICIASYMNFLIVNGGVIVPQYGDENDSLAIEQIKEMFPDRKVVGVDTKEVVYGGGNVHCITQHMPKAK</sequence>
<reference evidence="4" key="1">
    <citation type="submission" date="2009-09" db="EMBL/GenBank/DDBJ databases">
        <title>The complete chromosome of Sebaldella termitidis ATCC 33386.</title>
        <authorList>
            <consortium name="US DOE Joint Genome Institute (JGI-PGF)"/>
            <person name="Lucas S."/>
            <person name="Copeland A."/>
            <person name="Lapidus A."/>
            <person name="Glavina del Rio T."/>
            <person name="Dalin E."/>
            <person name="Tice H."/>
            <person name="Bruce D."/>
            <person name="Goodwin L."/>
            <person name="Pitluck S."/>
            <person name="Kyrpides N."/>
            <person name="Mavromatis K."/>
            <person name="Ivanova N."/>
            <person name="Mikhailova N."/>
            <person name="Sims D."/>
            <person name="Meincke L."/>
            <person name="Brettin T."/>
            <person name="Detter J.C."/>
            <person name="Han C."/>
            <person name="Larimer F."/>
            <person name="Land M."/>
            <person name="Hauser L."/>
            <person name="Markowitz V."/>
            <person name="Cheng J.F."/>
            <person name="Hugenholtz P."/>
            <person name="Woyke T."/>
            <person name="Wu D."/>
            <person name="Eisen J.A."/>
        </authorList>
    </citation>
    <scope>NUCLEOTIDE SEQUENCE [LARGE SCALE GENOMIC DNA]</scope>
    <source>
        <strain evidence="4">ATCC 33386 / NCTC 11300</strain>
    </source>
</reference>
<keyword evidence="4" id="KW-1185">Reference proteome</keyword>
<dbReference type="AlphaFoldDB" id="D1AQM4"/>
<dbReference type="HOGENOM" id="CLU_037682_1_0_0"/>
<name>D1AQM4_SEBTE</name>
<keyword evidence="1 2" id="KW-0378">Hydrolase</keyword>
<organism evidence="3 4">
    <name type="scientific">Sebaldella termitidis (strain ATCC 33386 / NCTC 11300)</name>
    <dbReference type="NCBI Taxonomy" id="526218"/>
    <lineage>
        <taxon>Bacteria</taxon>
        <taxon>Fusobacteriati</taxon>
        <taxon>Fusobacteriota</taxon>
        <taxon>Fusobacteriia</taxon>
        <taxon>Fusobacteriales</taxon>
        <taxon>Leptotrichiaceae</taxon>
        <taxon>Sebaldella</taxon>
    </lineage>
</organism>
<evidence type="ECO:0000256" key="1">
    <source>
        <dbReference type="ARBA" id="ARBA00022801"/>
    </source>
</evidence>
<dbReference type="PANTHER" id="PTHR31377:SF0">
    <property type="entry name" value="AGMATINE DEIMINASE-RELATED"/>
    <property type="match status" value="1"/>
</dbReference>
<evidence type="ECO:0000313" key="4">
    <source>
        <dbReference type="Proteomes" id="UP000000845"/>
    </source>
</evidence>
<dbReference type="eggNOG" id="COG2957">
    <property type="taxonomic scope" value="Bacteria"/>
</dbReference>
<dbReference type="KEGG" id="str:Sterm_3445"/>
<accession>D1AQM4</accession>